<accession>A0AAD1XE53</accession>
<dbReference type="AlphaFoldDB" id="A0AAD1XE53"/>
<reference evidence="2" key="1">
    <citation type="submission" date="2023-07" db="EMBL/GenBank/DDBJ databases">
        <authorList>
            <consortium name="AG Swart"/>
            <person name="Singh M."/>
            <person name="Singh A."/>
            <person name="Seah K."/>
            <person name="Emmerich C."/>
        </authorList>
    </citation>
    <scope>NUCLEOTIDE SEQUENCE</scope>
    <source>
        <strain evidence="2">DP1</strain>
    </source>
</reference>
<name>A0AAD1XE53_EUPCR</name>
<sequence>MFEAFKKTDSPITHKYKLSKVTSNSTRNSFSPMQNFHKKETDLDDEIVRQRTSSRNVLELFPSSKKAKSGFTHTIKIKRSSSMIHNTVEYGKSLHEISNNPEPKLDQEKLNLIREETKKNLPSNSQSNSISFYSGSISVSQSEGTSYANDLQNYQIMIRKPDEKTPVKASDSKVINLPAKSPFSKLKSGKRRSISENKLISGKTIQGSSLQSPILDRLKETRRDEKRKQKLLEPISSGFKANNMGNRKKPKKSLKPKKKHVALPSIYQPNKSLKTFRNFNHKMPLKVQNTLYNYTKPSRNFTKLNLMTEASAMTQRVNQNHLALYSPKPNLRYQNGAP</sequence>
<protein>
    <submittedName>
        <fullName evidence="2">Uncharacterized protein</fullName>
    </submittedName>
</protein>
<proteinExistence type="predicted"/>
<evidence type="ECO:0000256" key="1">
    <source>
        <dbReference type="SAM" id="MobiDB-lite"/>
    </source>
</evidence>
<organism evidence="2 3">
    <name type="scientific">Euplotes crassus</name>
    <dbReference type="NCBI Taxonomy" id="5936"/>
    <lineage>
        <taxon>Eukaryota</taxon>
        <taxon>Sar</taxon>
        <taxon>Alveolata</taxon>
        <taxon>Ciliophora</taxon>
        <taxon>Intramacronucleata</taxon>
        <taxon>Spirotrichea</taxon>
        <taxon>Hypotrichia</taxon>
        <taxon>Euplotida</taxon>
        <taxon>Euplotidae</taxon>
        <taxon>Moneuplotes</taxon>
    </lineage>
</organism>
<dbReference type="EMBL" id="CAMPGE010009650">
    <property type="protein sequence ID" value="CAI2368518.1"/>
    <property type="molecule type" value="Genomic_DNA"/>
</dbReference>
<evidence type="ECO:0000313" key="2">
    <source>
        <dbReference type="EMBL" id="CAI2368518.1"/>
    </source>
</evidence>
<dbReference type="Proteomes" id="UP001295684">
    <property type="component" value="Unassembled WGS sequence"/>
</dbReference>
<feature type="region of interest" description="Disordered" evidence="1">
    <location>
        <begin position="238"/>
        <end position="260"/>
    </location>
</feature>
<comment type="caution">
    <text evidence="2">The sequence shown here is derived from an EMBL/GenBank/DDBJ whole genome shotgun (WGS) entry which is preliminary data.</text>
</comment>
<gene>
    <name evidence="2" type="ORF">ECRASSUSDP1_LOCUS9811</name>
</gene>
<evidence type="ECO:0000313" key="3">
    <source>
        <dbReference type="Proteomes" id="UP001295684"/>
    </source>
</evidence>
<feature type="compositionally biased region" description="Basic residues" evidence="1">
    <location>
        <begin position="246"/>
        <end position="260"/>
    </location>
</feature>
<keyword evidence="3" id="KW-1185">Reference proteome</keyword>